<dbReference type="Proteomes" id="UP000321085">
    <property type="component" value="Unassembled WGS sequence"/>
</dbReference>
<protein>
    <submittedName>
        <fullName evidence="1">Uncharacterized protein</fullName>
    </submittedName>
</protein>
<evidence type="ECO:0000313" key="1">
    <source>
        <dbReference type="EMBL" id="GEO12944.1"/>
    </source>
</evidence>
<proteinExistence type="predicted"/>
<organism evidence="1 2">
    <name type="scientific">Microvirga aerophila</name>
    <dbReference type="NCBI Taxonomy" id="670291"/>
    <lineage>
        <taxon>Bacteria</taxon>
        <taxon>Pseudomonadati</taxon>
        <taxon>Pseudomonadota</taxon>
        <taxon>Alphaproteobacteria</taxon>
        <taxon>Hyphomicrobiales</taxon>
        <taxon>Methylobacteriaceae</taxon>
        <taxon>Microvirga</taxon>
    </lineage>
</organism>
<reference evidence="1 2" key="1">
    <citation type="submission" date="2019-07" db="EMBL/GenBank/DDBJ databases">
        <title>Whole genome shotgun sequence of Microvirga aerophila NBRC 106136.</title>
        <authorList>
            <person name="Hosoyama A."/>
            <person name="Uohara A."/>
            <person name="Ohji S."/>
            <person name="Ichikawa N."/>
        </authorList>
    </citation>
    <scope>NUCLEOTIDE SEQUENCE [LARGE SCALE GENOMIC DNA]</scope>
    <source>
        <strain evidence="1 2">NBRC 106136</strain>
    </source>
</reference>
<dbReference type="AlphaFoldDB" id="A0A512BLV9"/>
<keyword evidence="2" id="KW-1185">Reference proteome</keyword>
<dbReference type="EMBL" id="BJYU01000004">
    <property type="protein sequence ID" value="GEO12944.1"/>
    <property type="molecule type" value="Genomic_DNA"/>
</dbReference>
<sequence>MPPAGNDGSFSRKAPVGYCDESPDVAEAFTTPVGTGFGNPTTRTVAVLFGMPQAEAMTERLPWNGAKALGH</sequence>
<gene>
    <name evidence="1" type="ORF">MAE02_06400</name>
</gene>
<name>A0A512BLV9_9HYPH</name>
<comment type="caution">
    <text evidence="1">The sequence shown here is derived from an EMBL/GenBank/DDBJ whole genome shotgun (WGS) entry which is preliminary data.</text>
</comment>
<evidence type="ECO:0000313" key="2">
    <source>
        <dbReference type="Proteomes" id="UP000321085"/>
    </source>
</evidence>
<accession>A0A512BLV9</accession>